<dbReference type="Proteomes" id="UP000266841">
    <property type="component" value="Unassembled WGS sequence"/>
</dbReference>
<sequence length="117" mass="11867">LTSSSQSQALIDGSAVSKASQPDFVLDAVSTAVRGGAGHEGVLSDFSLIDVLDVVANTERLPIAQASPDDGGLIAVLTEEGVSVADDSPADVLTDVVSRRAGRSSFPCTQGYASGKF</sequence>
<reference evidence="1 2" key="1">
    <citation type="journal article" date="2012" name="Genome Biol.">
        <title>Genome and low-iron response of an oceanic diatom adapted to chronic iron limitation.</title>
        <authorList>
            <person name="Lommer M."/>
            <person name="Specht M."/>
            <person name="Roy A.S."/>
            <person name="Kraemer L."/>
            <person name="Andreson R."/>
            <person name="Gutowska M.A."/>
            <person name="Wolf J."/>
            <person name="Bergner S.V."/>
            <person name="Schilhabel M.B."/>
            <person name="Klostermeier U.C."/>
            <person name="Beiko R.G."/>
            <person name="Rosenstiel P."/>
            <person name="Hippler M."/>
            <person name="Laroche J."/>
        </authorList>
    </citation>
    <scope>NUCLEOTIDE SEQUENCE [LARGE SCALE GENOMIC DNA]</scope>
    <source>
        <strain evidence="1 2">CCMP1005</strain>
    </source>
</reference>
<organism evidence="1 2">
    <name type="scientific">Thalassiosira oceanica</name>
    <name type="common">Marine diatom</name>
    <dbReference type="NCBI Taxonomy" id="159749"/>
    <lineage>
        <taxon>Eukaryota</taxon>
        <taxon>Sar</taxon>
        <taxon>Stramenopiles</taxon>
        <taxon>Ochrophyta</taxon>
        <taxon>Bacillariophyta</taxon>
        <taxon>Coscinodiscophyceae</taxon>
        <taxon>Thalassiosirophycidae</taxon>
        <taxon>Thalassiosirales</taxon>
        <taxon>Thalassiosiraceae</taxon>
        <taxon>Thalassiosira</taxon>
    </lineage>
</organism>
<comment type="caution">
    <text evidence="1">The sequence shown here is derived from an EMBL/GenBank/DDBJ whole genome shotgun (WGS) entry which is preliminary data.</text>
</comment>
<dbReference type="EMBL" id="AGNL01015994">
    <property type="protein sequence ID" value="EJK65323.1"/>
    <property type="molecule type" value="Genomic_DNA"/>
</dbReference>
<protein>
    <submittedName>
        <fullName evidence="1">Uncharacterized protein</fullName>
    </submittedName>
</protein>
<proteinExistence type="predicted"/>
<name>K0SGN3_THAOC</name>
<evidence type="ECO:0000313" key="2">
    <source>
        <dbReference type="Proteomes" id="UP000266841"/>
    </source>
</evidence>
<gene>
    <name evidence="1" type="ORF">THAOC_13826</name>
</gene>
<dbReference type="AlphaFoldDB" id="K0SGN3"/>
<keyword evidence="2" id="KW-1185">Reference proteome</keyword>
<evidence type="ECO:0000313" key="1">
    <source>
        <dbReference type="EMBL" id="EJK65323.1"/>
    </source>
</evidence>
<feature type="non-terminal residue" evidence="1">
    <location>
        <position position="1"/>
    </location>
</feature>
<accession>K0SGN3</accession>